<organism evidence="1 2">
    <name type="scientific">Naganishia adeliensis</name>
    <dbReference type="NCBI Taxonomy" id="92952"/>
    <lineage>
        <taxon>Eukaryota</taxon>
        <taxon>Fungi</taxon>
        <taxon>Dikarya</taxon>
        <taxon>Basidiomycota</taxon>
        <taxon>Agaricomycotina</taxon>
        <taxon>Tremellomycetes</taxon>
        <taxon>Filobasidiales</taxon>
        <taxon>Filobasidiaceae</taxon>
        <taxon>Naganishia</taxon>
    </lineage>
</organism>
<reference evidence="1" key="1">
    <citation type="submission" date="2023-04" db="EMBL/GenBank/DDBJ databases">
        <title>Draft Genome sequencing of Naganishia species isolated from polar environments using Oxford Nanopore Technology.</title>
        <authorList>
            <person name="Leo P."/>
            <person name="Venkateswaran K."/>
        </authorList>
    </citation>
    <scope>NUCLEOTIDE SEQUENCE</scope>
    <source>
        <strain evidence="1">MNA-CCFEE 5262</strain>
    </source>
</reference>
<protein>
    <submittedName>
        <fullName evidence="1">Uncharacterized protein</fullName>
    </submittedName>
</protein>
<comment type="caution">
    <text evidence="1">The sequence shown here is derived from an EMBL/GenBank/DDBJ whole genome shotgun (WGS) entry which is preliminary data.</text>
</comment>
<name>A0ACC2X073_9TREE</name>
<dbReference type="EMBL" id="JASBWS010000004">
    <property type="protein sequence ID" value="KAJ9116162.1"/>
    <property type="molecule type" value="Genomic_DNA"/>
</dbReference>
<proteinExistence type="predicted"/>
<gene>
    <name evidence="1" type="ORF">QFC20_000842</name>
</gene>
<dbReference type="Proteomes" id="UP001230649">
    <property type="component" value="Unassembled WGS sequence"/>
</dbReference>
<evidence type="ECO:0000313" key="1">
    <source>
        <dbReference type="EMBL" id="KAJ9116162.1"/>
    </source>
</evidence>
<accession>A0ACC2X073</accession>
<evidence type="ECO:0000313" key="2">
    <source>
        <dbReference type="Proteomes" id="UP001230649"/>
    </source>
</evidence>
<sequence length="1094" mass="121018">MSMGNQPSGPFAYNPSMGPPQQQQMFQQPQQQMHASPGATPTPTLGKRKTPGGDVNGREASVLSIPGGDAGASAAGKEGKPAKQPRKKKEKEEKPPKEPKVSKAQQRQAERDQQQQQQQRESQMREMARAAQAAQMGQVGQNPAMAPGWTESGGTASGERNLTMPQPPPAQLDAPPAANVNPAQMNLAMMTALQQQSKSFPFDPRLSFYVRTIMQNPAAYNTLIARDPSLEEHLKRALNMVKTGQVSTEMLNSMLKFMATMAHIQQTRAAQHQQRQAQQQPAQPPTPQAERVEQTHQVQPVPPIPANVGENERRPPSAHAASVPPPLDTSLSTADGRPFTAGSTTSPATPGSSRPAVAPPPMEEWQRCLPTLARLTSIAPLPRDIDERADPTFGGALPELTEAELHQYRTWLDKDIEYTRTLEAHSARMAQMTGEWLEKGVRPAWWQMDLRGERPPLVERMSLVWQIEKAAARKHKRPQKGKVAKAMAEYYTKAEANAVANISERLVPIRLDMEIADDKDESRRYRDTFLWNAADTMGKLDKVVETICEDFQIRPDRYKDRIRSAIEEQIKQGEFLTALTSEEEQPGLSEEDLEWWKQQRMATLSESQESLDLIEEEVSDNDEDNDEDERPETVDTLMAELQDQDVPEDLRIKIQLDIVSGSMHLSDTFEWELTSTVTPEEFAEVYAADLGLNGEFKTAIAHDIREQVYLYLKSLVMLGYAFDGSAVSDLDLKQEFLPAVTDVVRRDEHAVVQYTPFLVNVTETDVDRLETERERSTTKKKRATRGRRGVILPDREPIRTVRMRIGGELDEHGRHVTRAAAPREPFVRPPAPSRKPATSRRAAALAARANITEMSANDQDDKFEAPPLPSPSSRQKKSRMGTMTPAPLPQDTPNGSSRLASRLAERLIPKEERMSVPLDTQPAKVEMDAGSKRPGSSRQTSWRCQSCGRPESNLKGMRKMTGPNGPETICSACAEELDKARPTTKEVQVKTQSRSRDDSPAPFPDVASPESTSSSSADGLLAPSRPKPVQKRSSNTDRKLQTPLAQSIIYRSSLGISSAKYTGGQVACTAKPSTESASGFASTGKSIAMPLAHI</sequence>
<keyword evidence="2" id="KW-1185">Reference proteome</keyword>